<evidence type="ECO:0000256" key="4">
    <source>
        <dbReference type="SAM" id="MobiDB-lite"/>
    </source>
</evidence>
<dbReference type="GO" id="GO:0004888">
    <property type="term" value="F:transmembrane signaling receptor activity"/>
    <property type="evidence" value="ECO:0007669"/>
    <property type="project" value="TreeGrafter"/>
</dbReference>
<dbReference type="RefSeq" id="XP_026022118.1">
    <property type="nucleotide sequence ID" value="XM_026166333.1"/>
</dbReference>
<sequence length="481" mass="54549">MLLLLLIFSLTGCESEVRACHHRWAEITCKYPETNNIYQYTDVVLSNGTPVQTSKKDVWEENGRFCLYHDTKNKNLKVAIKHVKEREFGKYRCRFFQRSNSSDIQEGKLETEHINCPRTYLSVYRTANSTITCDYPDVYESHIKFFCKKNRFTCEDILSTSKGTFTLTGSSRAFNISISHVTSQDAGDYWCGVESNDGSYRLSHTQIHLKVIDIEPLPSTIGQNFTYQCKYNRDASSCIKFICKGEDSTVCKQLVTTTEPDVNQRFIMKENNGSITITVREVTANDSGIYWCGARVPHKHNQTHDDFFDGFNLTLGLNQGSILHPHENKNFVVVLTVCMAFLLPVLLMVVIVLILIYKRLSSSKDTGSEATAQYIKEDNIYEEIEEHFQSPGSEYATNTVYLTVDHPTNHPASLHYSTINFPISSDIAAAETLILTPSSSACKYSTVKHSTSLTTSTATHPPRPPQEPLYSKVNKLKPRQK</sequence>
<evidence type="ECO:0000256" key="3">
    <source>
        <dbReference type="ARBA" id="ARBA00023136"/>
    </source>
</evidence>
<dbReference type="InterPro" id="IPR013783">
    <property type="entry name" value="Ig-like_fold"/>
</dbReference>
<reference evidence="8" key="2">
    <citation type="submission" date="2025-08" db="UniProtKB">
        <authorList>
            <consortium name="Ensembl"/>
        </authorList>
    </citation>
    <scope>IDENTIFICATION</scope>
</reference>
<feature type="signal peptide" evidence="6">
    <location>
        <begin position="1"/>
        <end position="15"/>
    </location>
</feature>
<dbReference type="InterPro" id="IPR036179">
    <property type="entry name" value="Ig-like_dom_sf"/>
</dbReference>
<dbReference type="Gene3D" id="2.60.40.10">
    <property type="entry name" value="Immunoglobulins"/>
    <property type="match status" value="3"/>
</dbReference>
<dbReference type="Bgee" id="ENSACLG00000016594">
    <property type="expression patterns" value="Expressed in spleen"/>
</dbReference>
<keyword evidence="9" id="KW-1185">Reference proteome</keyword>
<evidence type="ECO:0000313" key="9">
    <source>
        <dbReference type="Proteomes" id="UP000265100"/>
    </source>
</evidence>
<proteinExistence type="predicted"/>
<keyword evidence="2 5" id="KW-0812">Transmembrane</keyword>
<dbReference type="GO" id="GO:0005886">
    <property type="term" value="C:plasma membrane"/>
    <property type="evidence" value="ECO:0007669"/>
    <property type="project" value="TreeGrafter"/>
</dbReference>
<accession>A0A3P8Q4P1</accession>
<dbReference type="Ensembl" id="ENSACLT00000024959.2">
    <property type="protein sequence ID" value="ENSACLP00000024375.1"/>
    <property type="gene ID" value="ENSACLG00000016594.2"/>
</dbReference>
<feature type="domain" description="Immunoglobulin" evidence="7">
    <location>
        <begin position="118"/>
        <end position="212"/>
    </location>
</feature>
<feature type="chain" id="PRO_5018225388" description="Immunoglobulin domain-containing protein" evidence="6">
    <location>
        <begin position="16"/>
        <end position="481"/>
    </location>
</feature>
<dbReference type="OMA" id="CKYPREN"/>
<dbReference type="PANTHER" id="PTHR11860:SF87">
    <property type="entry name" value="CMRF35-LIKE MOLECULE 8"/>
    <property type="match status" value="1"/>
</dbReference>
<feature type="region of interest" description="Disordered" evidence="4">
    <location>
        <begin position="453"/>
        <end position="481"/>
    </location>
</feature>
<feature type="domain" description="Immunoglobulin" evidence="7">
    <location>
        <begin position="214"/>
        <end position="316"/>
    </location>
</feature>
<dbReference type="Proteomes" id="UP000265100">
    <property type="component" value="Chromosome 5"/>
</dbReference>
<dbReference type="InterPro" id="IPR050671">
    <property type="entry name" value="CD300_family_receptors"/>
</dbReference>
<dbReference type="SMART" id="SM00409">
    <property type="entry name" value="IG"/>
    <property type="match status" value="2"/>
</dbReference>
<reference evidence="8" key="3">
    <citation type="submission" date="2025-09" db="UniProtKB">
        <authorList>
            <consortium name="Ensembl"/>
        </authorList>
    </citation>
    <scope>IDENTIFICATION</scope>
</reference>
<dbReference type="OrthoDB" id="8959642at2759"/>
<feature type="transmembrane region" description="Helical" evidence="5">
    <location>
        <begin position="331"/>
        <end position="357"/>
    </location>
</feature>
<dbReference type="PANTHER" id="PTHR11860">
    <property type="entry name" value="POLYMERIC-IMMUNOGLOBULIN RECEPTOR"/>
    <property type="match status" value="1"/>
</dbReference>
<comment type="subcellular location">
    <subcellularLocation>
        <location evidence="1">Membrane</location>
    </subcellularLocation>
</comment>
<dbReference type="STRING" id="8154.ENSACLP00000024375"/>
<dbReference type="SUPFAM" id="SSF48726">
    <property type="entry name" value="Immunoglobulin"/>
    <property type="match status" value="2"/>
</dbReference>
<evidence type="ECO:0000256" key="5">
    <source>
        <dbReference type="SAM" id="Phobius"/>
    </source>
</evidence>
<name>A0A3P8Q4P1_ASTCA</name>
<evidence type="ECO:0000256" key="1">
    <source>
        <dbReference type="ARBA" id="ARBA00004370"/>
    </source>
</evidence>
<keyword evidence="3 5" id="KW-0472">Membrane</keyword>
<dbReference type="Pfam" id="PF07686">
    <property type="entry name" value="V-set"/>
    <property type="match status" value="1"/>
</dbReference>
<evidence type="ECO:0000259" key="7">
    <source>
        <dbReference type="SMART" id="SM00409"/>
    </source>
</evidence>
<keyword evidence="6" id="KW-0732">Signal</keyword>
<keyword evidence="5" id="KW-1133">Transmembrane helix</keyword>
<evidence type="ECO:0000313" key="8">
    <source>
        <dbReference type="Ensembl" id="ENSACLP00000024375.1"/>
    </source>
</evidence>
<evidence type="ECO:0000256" key="2">
    <source>
        <dbReference type="ARBA" id="ARBA00022692"/>
    </source>
</evidence>
<organism evidence="8 9">
    <name type="scientific">Astatotilapia calliptera</name>
    <name type="common">Eastern happy</name>
    <name type="synonym">Chromis callipterus</name>
    <dbReference type="NCBI Taxonomy" id="8154"/>
    <lineage>
        <taxon>Eukaryota</taxon>
        <taxon>Metazoa</taxon>
        <taxon>Chordata</taxon>
        <taxon>Craniata</taxon>
        <taxon>Vertebrata</taxon>
        <taxon>Euteleostomi</taxon>
        <taxon>Actinopterygii</taxon>
        <taxon>Neopterygii</taxon>
        <taxon>Teleostei</taxon>
        <taxon>Neoteleostei</taxon>
        <taxon>Acanthomorphata</taxon>
        <taxon>Ovalentaria</taxon>
        <taxon>Cichlomorphae</taxon>
        <taxon>Cichliformes</taxon>
        <taxon>Cichlidae</taxon>
        <taxon>African cichlids</taxon>
        <taxon>Pseudocrenilabrinae</taxon>
        <taxon>Haplochromini</taxon>
        <taxon>Astatotilapia</taxon>
    </lineage>
</organism>
<protein>
    <recommendedName>
        <fullName evidence="7">Immunoglobulin domain-containing protein</fullName>
    </recommendedName>
</protein>
<dbReference type="InterPro" id="IPR013106">
    <property type="entry name" value="Ig_V-set"/>
</dbReference>
<dbReference type="GeneTree" id="ENSGT00720000109813"/>
<dbReference type="InterPro" id="IPR003599">
    <property type="entry name" value="Ig_sub"/>
</dbReference>
<dbReference type="AlphaFoldDB" id="A0A3P8Q4P1"/>
<reference evidence="8" key="1">
    <citation type="submission" date="2018-05" db="EMBL/GenBank/DDBJ databases">
        <authorList>
            <person name="Datahose"/>
        </authorList>
    </citation>
    <scope>NUCLEOTIDE SEQUENCE</scope>
</reference>
<dbReference type="GeneID" id="113021632"/>
<evidence type="ECO:0000256" key="6">
    <source>
        <dbReference type="SAM" id="SignalP"/>
    </source>
</evidence>